<dbReference type="GO" id="GO:0016853">
    <property type="term" value="F:isomerase activity"/>
    <property type="evidence" value="ECO:0007669"/>
    <property type="project" value="UniProtKB-KW"/>
</dbReference>
<dbReference type="AlphaFoldDB" id="B4DCM6"/>
<dbReference type="Proteomes" id="UP000005824">
    <property type="component" value="Unassembled WGS sequence"/>
</dbReference>
<gene>
    <name evidence="2" type="ORF">CfE428DRAFT_6667</name>
</gene>
<dbReference type="eggNOG" id="COG1082">
    <property type="taxonomic scope" value="Bacteria"/>
</dbReference>
<dbReference type="SUPFAM" id="SSF51658">
    <property type="entry name" value="Xylose isomerase-like"/>
    <property type="match status" value="1"/>
</dbReference>
<dbReference type="PANTHER" id="PTHR12110">
    <property type="entry name" value="HYDROXYPYRUVATE ISOMERASE"/>
    <property type="match status" value="1"/>
</dbReference>
<dbReference type="Gene3D" id="3.20.20.150">
    <property type="entry name" value="Divalent-metal-dependent TIM barrel enzymes"/>
    <property type="match status" value="1"/>
</dbReference>
<dbReference type="Pfam" id="PF01261">
    <property type="entry name" value="AP_endonuc_2"/>
    <property type="match status" value="1"/>
</dbReference>
<name>B4DCM6_9BACT</name>
<comment type="caution">
    <text evidence="2">The sequence shown here is derived from an EMBL/GenBank/DDBJ whole genome shotgun (WGS) entry which is preliminary data.</text>
</comment>
<organism evidence="2 3">
    <name type="scientific">Chthoniobacter flavus Ellin428</name>
    <dbReference type="NCBI Taxonomy" id="497964"/>
    <lineage>
        <taxon>Bacteria</taxon>
        <taxon>Pseudomonadati</taxon>
        <taxon>Verrucomicrobiota</taxon>
        <taxon>Spartobacteria</taxon>
        <taxon>Chthoniobacterales</taxon>
        <taxon>Chthoniobacteraceae</taxon>
        <taxon>Chthoniobacter</taxon>
    </lineage>
</organism>
<keyword evidence="3" id="KW-1185">Reference proteome</keyword>
<evidence type="ECO:0000313" key="3">
    <source>
        <dbReference type="Proteomes" id="UP000005824"/>
    </source>
</evidence>
<dbReference type="InParanoid" id="B4DCM6"/>
<dbReference type="PANTHER" id="PTHR12110:SF41">
    <property type="entry name" value="INOSOSE DEHYDRATASE"/>
    <property type="match status" value="1"/>
</dbReference>
<dbReference type="STRING" id="497964.CfE428DRAFT_6667"/>
<protein>
    <submittedName>
        <fullName evidence="2">Xylose isomerase domain protein TIM barrel</fullName>
    </submittedName>
</protein>
<sequence>MYSQANNQPGQTYVRPLKCLFFYSAPPRLPAIPSALVRRLDLQSCTFANGTPMKFLLPAALAALLTVTGAMAGDFPDDLKQGGFAIGCQAWSFHNFSVFEAIDKTAETGAKTIEFFPGQKLSQEEPTVKFSHDAPKEVWDKVKAKLAEKHITPVAYGVVGIPKDAAGARKVFEFAKYFGLKVINTESVDAIDTFEPLVKEFNIKVGFHDHPKRPDHPDYKMWDPNYILSVVKDRDPRIGSCADTGHWVRSGLKPVECIQILKGHIVASHLKDLNAPLPSAHDVPYGSGVSDVKGILDEYKQQGFDGPISVEYEYDWNDNVGEIKQCIDFVRAYGGKK</sequence>
<dbReference type="EMBL" id="ABVL01000054">
    <property type="protein sequence ID" value="EDY15814.1"/>
    <property type="molecule type" value="Genomic_DNA"/>
</dbReference>
<accession>B4DCM6</accession>
<evidence type="ECO:0000313" key="2">
    <source>
        <dbReference type="EMBL" id="EDY15814.1"/>
    </source>
</evidence>
<evidence type="ECO:0000259" key="1">
    <source>
        <dbReference type="Pfam" id="PF01261"/>
    </source>
</evidence>
<proteinExistence type="predicted"/>
<dbReference type="InterPro" id="IPR013022">
    <property type="entry name" value="Xyl_isomerase-like_TIM-brl"/>
</dbReference>
<feature type="domain" description="Xylose isomerase-like TIM barrel" evidence="1">
    <location>
        <begin position="103"/>
        <end position="332"/>
    </location>
</feature>
<reference evidence="2 3" key="1">
    <citation type="journal article" date="2011" name="J. Bacteriol.">
        <title>Genome sequence of Chthoniobacter flavus Ellin428, an aerobic heterotrophic soil bacterium.</title>
        <authorList>
            <person name="Kant R."/>
            <person name="van Passel M.W."/>
            <person name="Palva A."/>
            <person name="Lucas S."/>
            <person name="Lapidus A."/>
            <person name="Glavina Del Rio T."/>
            <person name="Dalin E."/>
            <person name="Tice H."/>
            <person name="Bruce D."/>
            <person name="Goodwin L."/>
            <person name="Pitluck S."/>
            <person name="Larimer F.W."/>
            <person name="Land M.L."/>
            <person name="Hauser L."/>
            <person name="Sangwan P."/>
            <person name="de Vos W.M."/>
            <person name="Janssen P.H."/>
            <person name="Smidt H."/>
        </authorList>
    </citation>
    <scope>NUCLEOTIDE SEQUENCE [LARGE SCALE GENOMIC DNA]</scope>
    <source>
        <strain evidence="2 3">Ellin428</strain>
    </source>
</reference>
<dbReference type="InterPro" id="IPR050312">
    <property type="entry name" value="IolE/XylAMocC-like"/>
</dbReference>
<dbReference type="InterPro" id="IPR036237">
    <property type="entry name" value="Xyl_isomerase-like_sf"/>
</dbReference>
<keyword evidence="2" id="KW-0413">Isomerase</keyword>